<keyword evidence="12" id="KW-0753">Steroid metabolism</keyword>
<evidence type="ECO:0000256" key="7">
    <source>
        <dbReference type="ARBA" id="ARBA00022989"/>
    </source>
</evidence>
<evidence type="ECO:0000256" key="11">
    <source>
        <dbReference type="ARBA" id="ARBA00023166"/>
    </source>
</evidence>
<feature type="transmembrane region" description="Helical" evidence="13">
    <location>
        <begin position="81"/>
        <end position="100"/>
    </location>
</feature>
<dbReference type="Proteomes" id="UP000886523">
    <property type="component" value="Unassembled WGS sequence"/>
</dbReference>
<dbReference type="AlphaFoldDB" id="A0A9P6E0G8"/>
<dbReference type="GO" id="GO:0016126">
    <property type="term" value="P:sterol biosynthetic process"/>
    <property type="evidence" value="ECO:0007669"/>
    <property type="project" value="UniProtKB-KW"/>
</dbReference>
<evidence type="ECO:0000256" key="8">
    <source>
        <dbReference type="ARBA" id="ARBA00023011"/>
    </source>
</evidence>
<keyword evidence="6" id="KW-0752">Steroid biosynthesis</keyword>
<keyword evidence="5" id="KW-0256">Endoplasmic reticulum</keyword>
<dbReference type="PANTHER" id="PTHR15451">
    <property type="entry name" value="ERGOSTEROL BIOSYNTHETIC PROTEIN 28-RELATED"/>
    <property type="match status" value="1"/>
</dbReference>
<keyword evidence="11" id="KW-1207">Sterol metabolism</keyword>
<keyword evidence="9" id="KW-0443">Lipid metabolism</keyword>
<evidence type="ECO:0000313" key="14">
    <source>
        <dbReference type="EMBL" id="KAF9517030.1"/>
    </source>
</evidence>
<accession>A0A9P6E0G8</accession>
<dbReference type="OrthoDB" id="6485510at2759"/>
<evidence type="ECO:0008006" key="16">
    <source>
        <dbReference type="Google" id="ProtNLM"/>
    </source>
</evidence>
<keyword evidence="10 13" id="KW-0472">Membrane</keyword>
<evidence type="ECO:0000256" key="2">
    <source>
        <dbReference type="ARBA" id="ARBA00005377"/>
    </source>
</evidence>
<keyword evidence="7 13" id="KW-1133">Transmembrane helix</keyword>
<comment type="similarity">
    <text evidence="2">Belongs to the ERG28 family.</text>
</comment>
<feature type="transmembrane region" description="Helical" evidence="13">
    <location>
        <begin position="12"/>
        <end position="33"/>
    </location>
</feature>
<protein>
    <recommendedName>
        <fullName evidence="16">Erg28-like protein</fullName>
    </recommendedName>
</protein>
<dbReference type="GO" id="GO:0005789">
    <property type="term" value="C:endoplasmic reticulum membrane"/>
    <property type="evidence" value="ECO:0007669"/>
    <property type="project" value="UniProtKB-SubCell"/>
</dbReference>
<comment type="caution">
    <text evidence="14">The sequence shown here is derived from an EMBL/GenBank/DDBJ whole genome shotgun (WGS) entry which is preliminary data.</text>
</comment>
<reference evidence="14" key="1">
    <citation type="journal article" date="2020" name="Nat. Commun.">
        <title>Large-scale genome sequencing of mycorrhizal fungi provides insights into the early evolution of symbiotic traits.</title>
        <authorList>
            <person name="Miyauchi S."/>
            <person name="Kiss E."/>
            <person name="Kuo A."/>
            <person name="Drula E."/>
            <person name="Kohler A."/>
            <person name="Sanchez-Garcia M."/>
            <person name="Morin E."/>
            <person name="Andreopoulos B."/>
            <person name="Barry K.W."/>
            <person name="Bonito G."/>
            <person name="Buee M."/>
            <person name="Carver A."/>
            <person name="Chen C."/>
            <person name="Cichocki N."/>
            <person name="Clum A."/>
            <person name="Culley D."/>
            <person name="Crous P.W."/>
            <person name="Fauchery L."/>
            <person name="Girlanda M."/>
            <person name="Hayes R.D."/>
            <person name="Keri Z."/>
            <person name="LaButti K."/>
            <person name="Lipzen A."/>
            <person name="Lombard V."/>
            <person name="Magnuson J."/>
            <person name="Maillard F."/>
            <person name="Murat C."/>
            <person name="Nolan M."/>
            <person name="Ohm R.A."/>
            <person name="Pangilinan J."/>
            <person name="Pereira M.F."/>
            <person name="Perotto S."/>
            <person name="Peter M."/>
            <person name="Pfister S."/>
            <person name="Riley R."/>
            <person name="Sitrit Y."/>
            <person name="Stielow J.B."/>
            <person name="Szollosi G."/>
            <person name="Zifcakova L."/>
            <person name="Stursova M."/>
            <person name="Spatafora J.W."/>
            <person name="Tedersoo L."/>
            <person name="Vaario L.M."/>
            <person name="Yamada A."/>
            <person name="Yan M."/>
            <person name="Wang P."/>
            <person name="Xu J."/>
            <person name="Bruns T."/>
            <person name="Baldrian P."/>
            <person name="Vilgalys R."/>
            <person name="Dunand C."/>
            <person name="Henrissat B."/>
            <person name="Grigoriev I.V."/>
            <person name="Hibbett D."/>
            <person name="Nagy L.G."/>
            <person name="Martin F.M."/>
        </authorList>
    </citation>
    <scope>NUCLEOTIDE SEQUENCE</scope>
    <source>
        <strain evidence="14">UP504</strain>
    </source>
</reference>
<dbReference type="InterPro" id="IPR005352">
    <property type="entry name" value="Erg28"/>
</dbReference>
<keyword evidence="15" id="KW-1185">Reference proteome</keyword>
<organism evidence="14 15">
    <name type="scientific">Hydnum rufescens UP504</name>
    <dbReference type="NCBI Taxonomy" id="1448309"/>
    <lineage>
        <taxon>Eukaryota</taxon>
        <taxon>Fungi</taxon>
        <taxon>Dikarya</taxon>
        <taxon>Basidiomycota</taxon>
        <taxon>Agaricomycotina</taxon>
        <taxon>Agaricomycetes</taxon>
        <taxon>Cantharellales</taxon>
        <taxon>Hydnaceae</taxon>
        <taxon>Hydnum</taxon>
    </lineage>
</organism>
<dbReference type="EMBL" id="MU128935">
    <property type="protein sequence ID" value="KAF9517030.1"/>
    <property type="molecule type" value="Genomic_DNA"/>
</dbReference>
<keyword evidence="4 13" id="KW-0812">Transmembrane</keyword>
<proteinExistence type="inferred from homology"/>
<comment type="subcellular location">
    <subcellularLocation>
        <location evidence="1">Endoplasmic reticulum membrane</location>
        <topology evidence="1">Multi-pass membrane protein</topology>
    </subcellularLocation>
</comment>
<evidence type="ECO:0000256" key="5">
    <source>
        <dbReference type="ARBA" id="ARBA00022824"/>
    </source>
</evidence>
<keyword evidence="8" id="KW-0756">Sterol biosynthesis</keyword>
<evidence type="ECO:0000256" key="9">
    <source>
        <dbReference type="ARBA" id="ARBA00023098"/>
    </source>
</evidence>
<evidence type="ECO:0000256" key="12">
    <source>
        <dbReference type="ARBA" id="ARBA00023221"/>
    </source>
</evidence>
<name>A0A9P6E0G8_9AGAM</name>
<dbReference type="GO" id="GO:0030674">
    <property type="term" value="F:protein-macromolecule adaptor activity"/>
    <property type="evidence" value="ECO:0007669"/>
    <property type="project" value="TreeGrafter"/>
</dbReference>
<evidence type="ECO:0000256" key="6">
    <source>
        <dbReference type="ARBA" id="ARBA00022955"/>
    </source>
</evidence>
<gene>
    <name evidence="14" type="ORF">BS47DRAFT_594527</name>
</gene>
<sequence length="132" mass="15125">MGWFPEGHGWLPLWQLFVSSLAIFNTVQNLFGISLTRRVYSRKPEQVTPLHARAFAAWTLTSAVVRLYCAYNIGHKLLYDLTIWTYVIALVHFASEIFLYKTADISVGALPSCIIASTSLVWMVVQYNFYTR</sequence>
<dbReference type="Pfam" id="PF03694">
    <property type="entry name" value="Erg28"/>
    <property type="match status" value="1"/>
</dbReference>
<evidence type="ECO:0000256" key="1">
    <source>
        <dbReference type="ARBA" id="ARBA00004477"/>
    </source>
</evidence>
<keyword evidence="3" id="KW-0444">Lipid biosynthesis</keyword>
<feature type="transmembrane region" description="Helical" evidence="13">
    <location>
        <begin position="107"/>
        <end position="129"/>
    </location>
</feature>
<evidence type="ECO:0000313" key="15">
    <source>
        <dbReference type="Proteomes" id="UP000886523"/>
    </source>
</evidence>
<evidence type="ECO:0000256" key="10">
    <source>
        <dbReference type="ARBA" id="ARBA00023136"/>
    </source>
</evidence>
<evidence type="ECO:0000256" key="13">
    <source>
        <dbReference type="SAM" id="Phobius"/>
    </source>
</evidence>
<evidence type="ECO:0000256" key="4">
    <source>
        <dbReference type="ARBA" id="ARBA00022692"/>
    </source>
</evidence>
<evidence type="ECO:0000256" key="3">
    <source>
        <dbReference type="ARBA" id="ARBA00022516"/>
    </source>
</evidence>
<dbReference type="PANTHER" id="PTHR15451:SF19">
    <property type="entry name" value="ERGOSTEROL BIOSYNTHETIC PROTEIN 28 HOMOLOG"/>
    <property type="match status" value="1"/>
</dbReference>